<keyword evidence="2" id="KW-1185">Reference proteome</keyword>
<accession>A0ACB8BFW4</accession>
<organism evidence="1 2">
    <name type="scientific">Leucogyrophana mollusca</name>
    <dbReference type="NCBI Taxonomy" id="85980"/>
    <lineage>
        <taxon>Eukaryota</taxon>
        <taxon>Fungi</taxon>
        <taxon>Dikarya</taxon>
        <taxon>Basidiomycota</taxon>
        <taxon>Agaricomycotina</taxon>
        <taxon>Agaricomycetes</taxon>
        <taxon>Agaricomycetidae</taxon>
        <taxon>Boletales</taxon>
        <taxon>Boletales incertae sedis</taxon>
        <taxon>Leucogyrophana</taxon>
    </lineage>
</organism>
<sequence>MLCAMPDLRCVVPPAASREIRLTSWDSLRVIFKSPNPASCQPLQIIRVSGMSDSPILAPVLVVGAGLSGLVAALTLAKNGIPVRVVERNLEHRKGQRGAGIAPRTLELYHFLEVPEIEKHATLLPLVQTYHPGGVQPLETLPMMGPASDPTPSCPYINYLALGQDIVEGYLREQLAKYSCLVELGAEVLSLEQHAGHVEVRLAKTQGGHRTEKLERYDWVIGADGARGVVRKHLGVTFQGETRQEDDMLVGDFRIKGLDDQHWHMWGTIVAFRATPDLGKNGFVLFANARGIDMKKLAADHDALLEFLYSVIERKDLIIEEVYWVSEFRPNVRMANKFGEGRVFIVGGSVHSPTGGQGGNSSVQDAFNLSWKLALVMKGLSPPSLLETYNEERIPVIAEMLKLTTHLLDKSVEADRATTGKAFERGQEYFMLGVNYRGSRIVVDEFGAQTAGANPYVYLSAGTLQAGDRAPDSPGLEPMFGPREEHTSLFDVFRPWYHTVVIFTNGPSQARSTISALKKYPSTTIRSVLVYPKGSSGVKAVEGADFQLIDGGGHAYEWYGVVAGTTKVVVVRPDAVVGALVGGIDGLQQYFGQVLL</sequence>
<protein>
    <submittedName>
        <fullName evidence="1">FAD/NAD(P)-binding domain-containing protein</fullName>
    </submittedName>
</protein>
<name>A0ACB8BFW4_9AGAM</name>
<reference evidence="1" key="1">
    <citation type="journal article" date="2021" name="New Phytol.">
        <title>Evolutionary innovations through gain and loss of genes in the ectomycorrhizal Boletales.</title>
        <authorList>
            <person name="Wu G."/>
            <person name="Miyauchi S."/>
            <person name="Morin E."/>
            <person name="Kuo A."/>
            <person name="Drula E."/>
            <person name="Varga T."/>
            <person name="Kohler A."/>
            <person name="Feng B."/>
            <person name="Cao Y."/>
            <person name="Lipzen A."/>
            <person name="Daum C."/>
            <person name="Hundley H."/>
            <person name="Pangilinan J."/>
            <person name="Johnson J."/>
            <person name="Barry K."/>
            <person name="LaButti K."/>
            <person name="Ng V."/>
            <person name="Ahrendt S."/>
            <person name="Min B."/>
            <person name="Choi I.G."/>
            <person name="Park H."/>
            <person name="Plett J.M."/>
            <person name="Magnuson J."/>
            <person name="Spatafora J.W."/>
            <person name="Nagy L.G."/>
            <person name="Henrissat B."/>
            <person name="Grigoriev I.V."/>
            <person name="Yang Z.L."/>
            <person name="Xu J."/>
            <person name="Martin F.M."/>
        </authorList>
    </citation>
    <scope>NUCLEOTIDE SEQUENCE</scope>
    <source>
        <strain evidence="1">KUC20120723A-06</strain>
    </source>
</reference>
<gene>
    <name evidence="1" type="ORF">BV22DRAFT_1165295</name>
</gene>
<proteinExistence type="predicted"/>
<dbReference type="Proteomes" id="UP000790709">
    <property type="component" value="Unassembled WGS sequence"/>
</dbReference>
<evidence type="ECO:0000313" key="2">
    <source>
        <dbReference type="Proteomes" id="UP000790709"/>
    </source>
</evidence>
<dbReference type="EMBL" id="MU266428">
    <property type="protein sequence ID" value="KAH7924275.1"/>
    <property type="molecule type" value="Genomic_DNA"/>
</dbReference>
<evidence type="ECO:0000313" key="1">
    <source>
        <dbReference type="EMBL" id="KAH7924275.1"/>
    </source>
</evidence>
<comment type="caution">
    <text evidence="1">The sequence shown here is derived from an EMBL/GenBank/DDBJ whole genome shotgun (WGS) entry which is preliminary data.</text>
</comment>